<evidence type="ECO:0000313" key="2">
    <source>
        <dbReference type="EMBL" id="OGD25335.1"/>
    </source>
</evidence>
<dbReference type="AlphaFoldDB" id="A0A1F5B409"/>
<evidence type="ECO:0000256" key="1">
    <source>
        <dbReference type="SAM" id="Phobius"/>
    </source>
</evidence>
<gene>
    <name evidence="2" type="ORF">A2819_00445</name>
</gene>
<proteinExistence type="predicted"/>
<keyword evidence="1" id="KW-0812">Transmembrane</keyword>
<feature type="transmembrane region" description="Helical" evidence="1">
    <location>
        <begin position="465"/>
        <end position="484"/>
    </location>
</feature>
<evidence type="ECO:0008006" key="4">
    <source>
        <dbReference type="Google" id="ProtNLM"/>
    </source>
</evidence>
<dbReference type="Proteomes" id="UP000176431">
    <property type="component" value="Unassembled WGS sequence"/>
</dbReference>
<comment type="caution">
    <text evidence="2">The sequence shown here is derived from an EMBL/GenBank/DDBJ whole genome shotgun (WGS) entry which is preliminary data.</text>
</comment>
<feature type="transmembrane region" description="Helical" evidence="1">
    <location>
        <begin position="324"/>
        <end position="347"/>
    </location>
</feature>
<evidence type="ECO:0000313" key="3">
    <source>
        <dbReference type="Proteomes" id="UP000176431"/>
    </source>
</evidence>
<sequence>MRQKIFFNLFLLFLFGLVATAIFWPILFGGMVINDHYGFDLGTYKFFKDFGGEWKDHWSLKLWWPDYLGGLPVYVTQISFFTPLFFVLYKFFSGFAVYNWLTVFNFIFGGLAMYWFCRTLKLSKIASIVSGLAYIFSQNSLYWGLIPGFSNVFVFIPLFFGALLKISENKKIFWFWGALITAYGLTAPNTQVVFFTLVVGFFWVLFLAYFHNVNNENGAVAKLRPIFGYAGFIAGGAVLASFWLLPVLNYMQLTTRGVALKYEDLVFDFMRIADPLRFFYPYIELPQFTGLVSLSIVPNYYIGTLTFLLAIAAFFLVKRNKVVAFWAGVAAFSFFVRVKWTGIFWALHFLPGFDRFRGTFLWAFIGTFALAILAAFGLDNLEEIKKSKYFKRFIGILKIFGWTNIIAIIGVFLAGLFRGKILNKIFQFFDAKIYATTTKLPLEHYHGVIASEFDKFLNAFGLTNYHFLVSIFSFLAATLLIIFYYKNKIRFERFKLLALIVISLNLIFIWQGYYKFIPISKITEYPDTIRFVKNNYPKDEQYRYFKFYPPAEMYQNFSLFNVKNWDDYKFKTLESNIGPYFYMDSFGGVEPALSRRIADVLDEIGYEHPTTIAGKPWLWSTDLSLPQKISRFSSPQNQNLFSMLNIKYIFSSFKLPNFKLIYETTATEKNIPVYIYENSRAMPRIYFAKNVKYVNSKNAFEELLKVKDFHDSILIECQKDCPSLVPSSKFQISGLKIEESQSQLVKIKTKTDQGKWLIYSDANLPTWEATIDNQLTPIYTANYLFKSVFVPEGEHEVIFKYPGLWEQFKYAAKNLIFN</sequence>
<organism evidence="2 3">
    <name type="scientific">Candidatus Azambacteria bacterium RIFCSPHIGHO2_01_FULL_40_24</name>
    <dbReference type="NCBI Taxonomy" id="1797301"/>
    <lineage>
        <taxon>Bacteria</taxon>
        <taxon>Candidatus Azamiibacteriota</taxon>
    </lineage>
</organism>
<feature type="transmembrane region" description="Helical" evidence="1">
    <location>
        <begin position="193"/>
        <end position="214"/>
    </location>
</feature>
<feature type="transmembrane region" description="Helical" evidence="1">
    <location>
        <begin position="141"/>
        <end position="164"/>
    </location>
</feature>
<feature type="transmembrane region" description="Helical" evidence="1">
    <location>
        <begin position="226"/>
        <end position="245"/>
    </location>
</feature>
<accession>A0A1F5B409</accession>
<feature type="transmembrane region" description="Helical" evidence="1">
    <location>
        <begin position="300"/>
        <end position="317"/>
    </location>
</feature>
<reference evidence="2 3" key="1">
    <citation type="journal article" date="2016" name="Nat. Commun.">
        <title>Thousands of microbial genomes shed light on interconnected biogeochemical processes in an aquifer system.</title>
        <authorList>
            <person name="Anantharaman K."/>
            <person name="Brown C.T."/>
            <person name="Hug L.A."/>
            <person name="Sharon I."/>
            <person name="Castelle C.J."/>
            <person name="Probst A.J."/>
            <person name="Thomas B.C."/>
            <person name="Singh A."/>
            <person name="Wilkins M.J."/>
            <person name="Karaoz U."/>
            <person name="Brodie E.L."/>
            <person name="Williams K.H."/>
            <person name="Hubbard S.S."/>
            <person name="Banfield J.F."/>
        </authorList>
    </citation>
    <scope>NUCLEOTIDE SEQUENCE [LARGE SCALE GENOMIC DNA]</scope>
</reference>
<feature type="transmembrane region" description="Helical" evidence="1">
    <location>
        <begin position="359"/>
        <end position="378"/>
    </location>
</feature>
<keyword evidence="1" id="KW-0472">Membrane</keyword>
<feature type="transmembrane region" description="Helical" evidence="1">
    <location>
        <begin position="7"/>
        <end position="27"/>
    </location>
</feature>
<dbReference type="InterPro" id="IPR018580">
    <property type="entry name" value="Uncharacterised_YfhO"/>
</dbReference>
<feature type="transmembrane region" description="Helical" evidence="1">
    <location>
        <begin position="96"/>
        <end position="116"/>
    </location>
</feature>
<dbReference type="PANTHER" id="PTHR38454:SF1">
    <property type="entry name" value="INTEGRAL MEMBRANE PROTEIN"/>
    <property type="match status" value="1"/>
</dbReference>
<dbReference type="PANTHER" id="PTHR38454">
    <property type="entry name" value="INTEGRAL MEMBRANE PROTEIN-RELATED"/>
    <property type="match status" value="1"/>
</dbReference>
<feature type="transmembrane region" description="Helical" evidence="1">
    <location>
        <begin position="67"/>
        <end position="89"/>
    </location>
</feature>
<dbReference type="EMBL" id="MEYK01000015">
    <property type="protein sequence ID" value="OGD25335.1"/>
    <property type="molecule type" value="Genomic_DNA"/>
</dbReference>
<name>A0A1F5B409_9BACT</name>
<feature type="transmembrane region" description="Helical" evidence="1">
    <location>
        <begin position="171"/>
        <end position="187"/>
    </location>
</feature>
<protein>
    <recommendedName>
        <fullName evidence="4">Membrane protein 6-pyruvoyl-tetrahydropterin synthase-related domain-containing protein</fullName>
    </recommendedName>
</protein>
<feature type="transmembrane region" description="Helical" evidence="1">
    <location>
        <begin position="496"/>
        <end position="514"/>
    </location>
</feature>
<feature type="transmembrane region" description="Helical" evidence="1">
    <location>
        <begin position="399"/>
        <end position="417"/>
    </location>
</feature>
<keyword evidence="1" id="KW-1133">Transmembrane helix</keyword>